<feature type="domain" description="Polymerase nucleotidyl transferase" evidence="1">
    <location>
        <begin position="24"/>
        <end position="117"/>
    </location>
</feature>
<evidence type="ECO:0000259" key="1">
    <source>
        <dbReference type="Pfam" id="PF01909"/>
    </source>
</evidence>
<accession>A0A7C5TLK8</accession>
<dbReference type="EMBL" id="DRZI01000263">
    <property type="protein sequence ID" value="HHP82230.1"/>
    <property type="molecule type" value="Genomic_DNA"/>
</dbReference>
<dbReference type="CDD" id="cd05403">
    <property type="entry name" value="NT_KNTase_like"/>
    <property type="match status" value="1"/>
</dbReference>
<reference evidence="2" key="1">
    <citation type="journal article" date="2020" name="mSystems">
        <title>Genome- and Community-Level Interaction Insights into Carbon Utilization and Element Cycling Functions of Hydrothermarchaeota in Hydrothermal Sediment.</title>
        <authorList>
            <person name="Zhou Z."/>
            <person name="Liu Y."/>
            <person name="Xu W."/>
            <person name="Pan J."/>
            <person name="Luo Z.H."/>
            <person name="Li M."/>
        </authorList>
    </citation>
    <scope>NUCLEOTIDE SEQUENCE [LARGE SCALE GENOMIC DNA]</scope>
    <source>
        <strain evidence="2">SpSt-1121</strain>
    </source>
</reference>
<dbReference type="Pfam" id="PF01909">
    <property type="entry name" value="NTP_transf_2"/>
    <property type="match status" value="1"/>
</dbReference>
<gene>
    <name evidence="2" type="ORF">ENM84_06155</name>
</gene>
<protein>
    <submittedName>
        <fullName evidence="2">Nucleotidyltransferase domain-containing protein</fullName>
    </submittedName>
</protein>
<dbReference type="InterPro" id="IPR043519">
    <property type="entry name" value="NT_sf"/>
</dbReference>
<dbReference type="GO" id="GO:0016779">
    <property type="term" value="F:nucleotidyltransferase activity"/>
    <property type="evidence" value="ECO:0007669"/>
    <property type="project" value="InterPro"/>
</dbReference>
<proteinExistence type="predicted"/>
<dbReference type="PANTHER" id="PTHR43449">
    <property type="entry name" value="NUCLEOTIDYLTRANSFERASE"/>
    <property type="match status" value="1"/>
</dbReference>
<dbReference type="InterPro" id="IPR002934">
    <property type="entry name" value="Polymerase_NTP_transf_dom"/>
</dbReference>
<dbReference type="AlphaFoldDB" id="A0A7C5TLK8"/>
<sequence length="132" mass="15036">MHIKSSSSVDVKVFKLNYEYIIKKLREYAEKALEKDAIAVILIGSLAKGDYTAFSDADIVIVVRNDYPKKFLDRISDFIDPTLPIDIEPRVYTENEILRLAEKGARIVKEIVDYGIILAGDKNIIEKIAKKF</sequence>
<evidence type="ECO:0000313" key="2">
    <source>
        <dbReference type="EMBL" id="HHP82230.1"/>
    </source>
</evidence>
<keyword evidence="2" id="KW-0808">Transferase</keyword>
<dbReference type="Gene3D" id="3.30.460.10">
    <property type="entry name" value="Beta Polymerase, domain 2"/>
    <property type="match status" value="1"/>
</dbReference>
<name>A0A7C5TLK8_9CREN</name>
<dbReference type="SUPFAM" id="SSF81301">
    <property type="entry name" value="Nucleotidyltransferase"/>
    <property type="match status" value="1"/>
</dbReference>
<organism evidence="2">
    <name type="scientific">Ignisphaera aggregans</name>
    <dbReference type="NCBI Taxonomy" id="334771"/>
    <lineage>
        <taxon>Archaea</taxon>
        <taxon>Thermoproteota</taxon>
        <taxon>Thermoprotei</taxon>
        <taxon>Desulfurococcales</taxon>
        <taxon>Desulfurococcaceae</taxon>
        <taxon>Ignisphaera</taxon>
    </lineage>
</organism>
<dbReference type="PANTHER" id="PTHR43449:SF1">
    <property type="entry name" value="POLYMERASE BETA NUCLEOTIDYLTRANSFERASE DOMAIN-CONTAINING PROTEIN"/>
    <property type="match status" value="1"/>
</dbReference>
<comment type="caution">
    <text evidence="2">The sequence shown here is derived from an EMBL/GenBank/DDBJ whole genome shotgun (WGS) entry which is preliminary data.</text>
</comment>